<evidence type="ECO:0000256" key="1">
    <source>
        <dbReference type="SAM" id="MobiDB-lite"/>
    </source>
</evidence>
<organism evidence="2 3">
    <name type="scientific">Prorocentrum cordatum</name>
    <dbReference type="NCBI Taxonomy" id="2364126"/>
    <lineage>
        <taxon>Eukaryota</taxon>
        <taxon>Sar</taxon>
        <taxon>Alveolata</taxon>
        <taxon>Dinophyceae</taxon>
        <taxon>Prorocentrales</taxon>
        <taxon>Prorocentraceae</taxon>
        <taxon>Prorocentrum</taxon>
    </lineage>
</organism>
<evidence type="ECO:0000313" key="3">
    <source>
        <dbReference type="Proteomes" id="UP001189429"/>
    </source>
</evidence>
<sequence length="121" mass="12851">MERTTEWQVNGSEGPAVSDAMAPAGPLGTFQALAKRFAPRHPLGVLRAPARPFGPAALRAAFVSAQMRGGSTPSARKQAANTSTVASEDFQGFFRTPFVSSVSCGSARIPAFQLVQRNPRY</sequence>
<dbReference type="EMBL" id="CAUYUJ010010014">
    <property type="protein sequence ID" value="CAK0828388.1"/>
    <property type="molecule type" value="Genomic_DNA"/>
</dbReference>
<gene>
    <name evidence="2" type="ORF">PCOR1329_LOCUS27616</name>
</gene>
<evidence type="ECO:0000313" key="2">
    <source>
        <dbReference type="EMBL" id="CAK0828388.1"/>
    </source>
</evidence>
<dbReference type="Proteomes" id="UP001189429">
    <property type="component" value="Unassembled WGS sequence"/>
</dbReference>
<comment type="caution">
    <text evidence="2">The sequence shown here is derived from an EMBL/GenBank/DDBJ whole genome shotgun (WGS) entry which is preliminary data.</text>
</comment>
<reference evidence="2" key="1">
    <citation type="submission" date="2023-10" db="EMBL/GenBank/DDBJ databases">
        <authorList>
            <person name="Chen Y."/>
            <person name="Shah S."/>
            <person name="Dougan E. K."/>
            <person name="Thang M."/>
            <person name="Chan C."/>
        </authorList>
    </citation>
    <scope>NUCLEOTIDE SEQUENCE [LARGE SCALE GENOMIC DNA]</scope>
</reference>
<feature type="compositionally biased region" description="Polar residues" evidence="1">
    <location>
        <begin position="1"/>
        <end position="11"/>
    </location>
</feature>
<keyword evidence="3" id="KW-1185">Reference proteome</keyword>
<feature type="region of interest" description="Disordered" evidence="1">
    <location>
        <begin position="1"/>
        <end position="21"/>
    </location>
</feature>
<accession>A0ABN9S932</accession>
<name>A0ABN9S932_9DINO</name>
<protein>
    <submittedName>
        <fullName evidence="2">Uncharacterized protein</fullName>
    </submittedName>
</protein>
<proteinExistence type="predicted"/>